<dbReference type="EMBL" id="BK032592">
    <property type="protein sequence ID" value="DAF50089.1"/>
    <property type="molecule type" value="Genomic_DNA"/>
</dbReference>
<protein>
    <submittedName>
        <fullName evidence="1">Uncharacterized protein</fullName>
    </submittedName>
</protein>
<organism evidence="1">
    <name type="scientific">Siphoviridae sp. ctzyE57</name>
    <dbReference type="NCBI Taxonomy" id="2827982"/>
    <lineage>
        <taxon>Viruses</taxon>
        <taxon>Duplodnaviria</taxon>
        <taxon>Heunggongvirae</taxon>
        <taxon>Uroviricota</taxon>
        <taxon>Caudoviricetes</taxon>
    </lineage>
</organism>
<accession>A0A8S5SGD8</accession>
<name>A0A8S5SGD8_9CAUD</name>
<reference evidence="1" key="1">
    <citation type="journal article" date="2021" name="Proc. Natl. Acad. Sci. U.S.A.">
        <title>A Catalog of Tens of Thousands of Viruses from Human Metagenomes Reveals Hidden Associations with Chronic Diseases.</title>
        <authorList>
            <person name="Tisza M.J."/>
            <person name="Buck C.B."/>
        </authorList>
    </citation>
    <scope>NUCLEOTIDE SEQUENCE</scope>
    <source>
        <strain evidence="1">CtzyE57</strain>
    </source>
</reference>
<sequence>MNPLIGMMAKQANNNMPQMQMVKRFAEFKKQWTPKKAQAKINEMLESGQINAQQLEQAKQMAQQMQGLLGGK</sequence>
<evidence type="ECO:0000313" key="1">
    <source>
        <dbReference type="EMBL" id="DAF50089.1"/>
    </source>
</evidence>
<proteinExistence type="predicted"/>